<keyword evidence="3" id="KW-0520">NAD</keyword>
<reference evidence="6 7" key="2">
    <citation type="journal article" date="2017" name="Genome Biol.">
        <title>New reference genome sequences of hot pepper reveal the massive evolution of plant disease-resistance genes by retroduplication.</title>
        <authorList>
            <person name="Kim S."/>
            <person name="Park J."/>
            <person name="Yeom S.I."/>
            <person name="Kim Y.M."/>
            <person name="Seo E."/>
            <person name="Kim K.T."/>
            <person name="Kim M.S."/>
            <person name="Lee J.M."/>
            <person name="Cheong K."/>
            <person name="Shin H.S."/>
            <person name="Kim S.B."/>
            <person name="Han K."/>
            <person name="Lee J."/>
            <person name="Park M."/>
            <person name="Lee H.A."/>
            <person name="Lee H.Y."/>
            <person name="Lee Y."/>
            <person name="Oh S."/>
            <person name="Lee J.H."/>
            <person name="Choi E."/>
            <person name="Choi E."/>
            <person name="Lee S.E."/>
            <person name="Jeon J."/>
            <person name="Kim H."/>
            <person name="Choi G."/>
            <person name="Song H."/>
            <person name="Lee J."/>
            <person name="Lee S.C."/>
            <person name="Kwon J.K."/>
            <person name="Lee H.Y."/>
            <person name="Koo N."/>
            <person name="Hong Y."/>
            <person name="Kim R.W."/>
            <person name="Kang W.H."/>
            <person name="Huh J.H."/>
            <person name="Kang B.C."/>
            <person name="Yang T.J."/>
            <person name="Lee Y.H."/>
            <person name="Bennetzen J.L."/>
            <person name="Choi D."/>
        </authorList>
    </citation>
    <scope>NUCLEOTIDE SEQUENCE [LARGE SCALE GENOMIC DNA]</scope>
    <source>
        <strain evidence="7">cv. CM334</strain>
    </source>
</reference>
<dbReference type="STRING" id="4072.A0A2G2ZX87"/>
<feature type="domain" description="NADH-quinone oxidoreductase subunit D" evidence="5">
    <location>
        <begin position="28"/>
        <end position="74"/>
    </location>
</feature>
<dbReference type="PANTHER" id="PTHR11993">
    <property type="entry name" value="NADH-UBIQUINONE OXIDOREDUCTASE 49 KDA SUBUNIT"/>
    <property type="match status" value="1"/>
</dbReference>
<proteinExistence type="inferred from homology"/>
<dbReference type="Proteomes" id="UP000222542">
    <property type="component" value="Unassembled WGS sequence"/>
</dbReference>
<dbReference type="SUPFAM" id="SSF56762">
    <property type="entry name" value="HydB/Nqo4-like"/>
    <property type="match status" value="1"/>
</dbReference>
<feature type="compositionally biased region" description="Basic and acidic residues" evidence="4">
    <location>
        <begin position="174"/>
        <end position="183"/>
    </location>
</feature>
<dbReference type="PANTHER" id="PTHR11993:SF10">
    <property type="entry name" value="NADH DEHYDROGENASE [UBIQUINONE] IRON-SULFUR PROTEIN 2, MITOCHONDRIAL"/>
    <property type="match status" value="1"/>
</dbReference>
<evidence type="ECO:0000313" key="6">
    <source>
        <dbReference type="EMBL" id="PHT86603.1"/>
    </source>
</evidence>
<name>A0A2G2ZX87_CAPAN</name>
<dbReference type="InterPro" id="IPR029014">
    <property type="entry name" value="NiFe-Hase_large"/>
</dbReference>
<protein>
    <recommendedName>
        <fullName evidence="5">NADH-quinone oxidoreductase subunit D domain-containing protein</fullName>
    </recommendedName>
</protein>
<evidence type="ECO:0000313" key="7">
    <source>
        <dbReference type="Proteomes" id="UP000222542"/>
    </source>
</evidence>
<dbReference type="GO" id="GO:0048038">
    <property type="term" value="F:quinone binding"/>
    <property type="evidence" value="ECO:0007669"/>
    <property type="project" value="InterPro"/>
</dbReference>
<dbReference type="InterPro" id="IPR022885">
    <property type="entry name" value="NDH1_su_D/H"/>
</dbReference>
<dbReference type="Gene3D" id="1.10.645.10">
    <property type="entry name" value="Cytochrome-c3 Hydrogenase, chain B"/>
    <property type="match status" value="1"/>
</dbReference>
<gene>
    <name evidence="6" type="ORF">T459_08709</name>
</gene>
<keyword evidence="7" id="KW-1185">Reference proteome</keyword>
<evidence type="ECO:0000256" key="4">
    <source>
        <dbReference type="SAM" id="MobiDB-lite"/>
    </source>
</evidence>
<dbReference type="AlphaFoldDB" id="A0A2G2ZX87"/>
<dbReference type="GO" id="GO:0016651">
    <property type="term" value="F:oxidoreductase activity, acting on NAD(P)H"/>
    <property type="evidence" value="ECO:0007669"/>
    <property type="project" value="InterPro"/>
</dbReference>
<evidence type="ECO:0000256" key="1">
    <source>
        <dbReference type="ARBA" id="ARBA00005769"/>
    </source>
</evidence>
<keyword evidence="2" id="KW-1278">Translocase</keyword>
<comment type="similarity">
    <text evidence="1">Belongs to the complex I 49 kDa subunit family.</text>
</comment>
<dbReference type="InterPro" id="IPR001135">
    <property type="entry name" value="NADH_Q_OxRdtase_suD"/>
</dbReference>
<accession>A0A2G2ZX87</accession>
<evidence type="ECO:0000259" key="5">
    <source>
        <dbReference type="Pfam" id="PF00346"/>
    </source>
</evidence>
<dbReference type="Pfam" id="PF00346">
    <property type="entry name" value="Complex1_49kDa"/>
    <property type="match status" value="1"/>
</dbReference>
<sequence>MAKISYNKKRLTFQSDLSRFRNGKAWLKAKFGVICHFFKKEKRYDRYCIRIEEMRQSVRVIVQCLNQMPSGMIVCTVFCKLMDIIITIQFTYGGVFLLDPDLSFKNGDLVDVYVVHQINEPILVNDDVAATLPLLVLSNGDVAAPFESNRADVSSSHPLDINEDKYINENQPPRAEKEKTKVSCEDLAEVDENIKELSDFDEELL</sequence>
<dbReference type="EMBL" id="AYRZ02000003">
    <property type="protein sequence ID" value="PHT86603.1"/>
    <property type="molecule type" value="Genomic_DNA"/>
</dbReference>
<evidence type="ECO:0000256" key="2">
    <source>
        <dbReference type="ARBA" id="ARBA00022967"/>
    </source>
</evidence>
<feature type="region of interest" description="Disordered" evidence="4">
    <location>
        <begin position="149"/>
        <end position="183"/>
    </location>
</feature>
<dbReference type="GO" id="GO:0051287">
    <property type="term" value="F:NAD binding"/>
    <property type="evidence" value="ECO:0007669"/>
    <property type="project" value="InterPro"/>
</dbReference>
<reference evidence="6 7" key="1">
    <citation type="journal article" date="2014" name="Nat. Genet.">
        <title>Genome sequence of the hot pepper provides insights into the evolution of pungency in Capsicum species.</title>
        <authorList>
            <person name="Kim S."/>
            <person name="Park M."/>
            <person name="Yeom S.I."/>
            <person name="Kim Y.M."/>
            <person name="Lee J.M."/>
            <person name="Lee H.A."/>
            <person name="Seo E."/>
            <person name="Choi J."/>
            <person name="Cheong K."/>
            <person name="Kim K.T."/>
            <person name="Jung K."/>
            <person name="Lee G.W."/>
            <person name="Oh S.K."/>
            <person name="Bae C."/>
            <person name="Kim S.B."/>
            <person name="Lee H.Y."/>
            <person name="Kim S.Y."/>
            <person name="Kim M.S."/>
            <person name="Kang B.C."/>
            <person name="Jo Y.D."/>
            <person name="Yang H.B."/>
            <person name="Jeong H.J."/>
            <person name="Kang W.H."/>
            <person name="Kwon J.K."/>
            <person name="Shin C."/>
            <person name="Lim J.Y."/>
            <person name="Park J.H."/>
            <person name="Huh J.H."/>
            <person name="Kim J.S."/>
            <person name="Kim B.D."/>
            <person name="Cohen O."/>
            <person name="Paran I."/>
            <person name="Suh M.C."/>
            <person name="Lee S.B."/>
            <person name="Kim Y.K."/>
            <person name="Shin Y."/>
            <person name="Noh S.J."/>
            <person name="Park J."/>
            <person name="Seo Y.S."/>
            <person name="Kwon S.Y."/>
            <person name="Kim H.A."/>
            <person name="Park J.M."/>
            <person name="Kim H.J."/>
            <person name="Choi S.B."/>
            <person name="Bosland P.W."/>
            <person name="Reeves G."/>
            <person name="Jo S.H."/>
            <person name="Lee B.W."/>
            <person name="Cho H.T."/>
            <person name="Choi H.S."/>
            <person name="Lee M.S."/>
            <person name="Yu Y."/>
            <person name="Do Choi Y."/>
            <person name="Park B.S."/>
            <person name="van Deynze A."/>
            <person name="Ashrafi H."/>
            <person name="Hill T."/>
            <person name="Kim W.T."/>
            <person name="Pai H.S."/>
            <person name="Ahn H.K."/>
            <person name="Yeam I."/>
            <person name="Giovannoni J.J."/>
            <person name="Rose J.K."/>
            <person name="Sorensen I."/>
            <person name="Lee S.J."/>
            <person name="Kim R.W."/>
            <person name="Choi I.Y."/>
            <person name="Choi B.S."/>
            <person name="Lim J.S."/>
            <person name="Lee Y.H."/>
            <person name="Choi D."/>
        </authorList>
    </citation>
    <scope>NUCLEOTIDE SEQUENCE [LARGE SCALE GENOMIC DNA]</scope>
    <source>
        <strain evidence="7">cv. CM334</strain>
    </source>
</reference>
<organism evidence="6 7">
    <name type="scientific">Capsicum annuum</name>
    <name type="common">Capsicum pepper</name>
    <dbReference type="NCBI Taxonomy" id="4072"/>
    <lineage>
        <taxon>Eukaryota</taxon>
        <taxon>Viridiplantae</taxon>
        <taxon>Streptophyta</taxon>
        <taxon>Embryophyta</taxon>
        <taxon>Tracheophyta</taxon>
        <taxon>Spermatophyta</taxon>
        <taxon>Magnoliopsida</taxon>
        <taxon>eudicotyledons</taxon>
        <taxon>Gunneridae</taxon>
        <taxon>Pentapetalae</taxon>
        <taxon>asterids</taxon>
        <taxon>lamiids</taxon>
        <taxon>Solanales</taxon>
        <taxon>Solanaceae</taxon>
        <taxon>Solanoideae</taxon>
        <taxon>Capsiceae</taxon>
        <taxon>Capsicum</taxon>
    </lineage>
</organism>
<comment type="caution">
    <text evidence="6">The sequence shown here is derived from an EMBL/GenBank/DDBJ whole genome shotgun (WGS) entry which is preliminary data.</text>
</comment>
<evidence type="ECO:0000256" key="3">
    <source>
        <dbReference type="ARBA" id="ARBA00023027"/>
    </source>
</evidence>
<dbReference type="Gramene" id="PHT86603">
    <property type="protein sequence ID" value="PHT86603"/>
    <property type="gene ID" value="T459_08709"/>
</dbReference>